<reference evidence="1 2" key="1">
    <citation type="submission" date="2016-01" db="EMBL/GenBank/DDBJ databases">
        <authorList>
            <person name="Oliw E.H."/>
        </authorList>
    </citation>
    <scope>NUCLEOTIDE SEQUENCE [LARGE SCALE GENOMIC DNA]</scope>
    <source>
        <strain evidence="1 2">MJR8628B</strain>
    </source>
</reference>
<dbReference type="Proteomes" id="UP000070092">
    <property type="component" value="Unassembled WGS sequence"/>
</dbReference>
<name>A0A133KKP6_BIFBI</name>
<dbReference type="EMBL" id="LRPO01000054">
    <property type="protein sequence ID" value="KWZ80088.1"/>
    <property type="molecule type" value="Genomic_DNA"/>
</dbReference>
<evidence type="ECO:0000313" key="2">
    <source>
        <dbReference type="Proteomes" id="UP000070092"/>
    </source>
</evidence>
<organism evidence="1 2">
    <name type="scientific">Bifidobacterium bifidum</name>
    <dbReference type="NCBI Taxonomy" id="1681"/>
    <lineage>
        <taxon>Bacteria</taxon>
        <taxon>Bacillati</taxon>
        <taxon>Actinomycetota</taxon>
        <taxon>Actinomycetes</taxon>
        <taxon>Bifidobacteriales</taxon>
        <taxon>Bifidobacteriaceae</taxon>
        <taxon>Bifidobacterium</taxon>
    </lineage>
</organism>
<proteinExistence type="predicted"/>
<dbReference type="AlphaFoldDB" id="A0A133KKP6"/>
<dbReference type="PATRIC" id="fig|1681.53.peg.1961"/>
<sequence length="45" mass="5183">MRASSRAKRTKQSAEVRNSGLPPIVHMCAFVRNPRTFLIENRSLR</sequence>
<evidence type="ECO:0000313" key="1">
    <source>
        <dbReference type="EMBL" id="KWZ80088.1"/>
    </source>
</evidence>
<accession>A0A133KKP6</accession>
<gene>
    <name evidence="1" type="ORF">HMPREF3196_02014</name>
</gene>
<comment type="caution">
    <text evidence="1">The sequence shown here is derived from an EMBL/GenBank/DDBJ whole genome shotgun (WGS) entry which is preliminary data.</text>
</comment>
<protein>
    <submittedName>
        <fullName evidence="1">Uncharacterized protein</fullName>
    </submittedName>
</protein>